<evidence type="ECO:0000256" key="6">
    <source>
        <dbReference type="ARBA" id="ARBA00023159"/>
    </source>
</evidence>
<accession>A0AA88XX18</accession>
<comment type="function">
    <text evidence="9">Component of the Mediator complex, a coactivator involved in regulated transcription of nearly all RNA polymerase II-dependent genes. Mediator functions as a bridge to convey information from gene-specific regulatory proteins to the basal RNA polymerase II transcription machinery. Mediator is recruited to promoters by direct interactions with regulatory proteins and serves as a scaffold for the assembly of a functional preinitiation complex with RNA polymerase II and the general transcription factors.</text>
</comment>
<proteinExistence type="inferred from homology"/>
<comment type="caution">
    <text evidence="12">The sequence shown here is derived from an EMBL/GenBank/DDBJ whole genome shotgun (WGS) entry which is preliminary data.</text>
</comment>
<comment type="subcellular location">
    <subcellularLocation>
        <location evidence="1 9">Nucleus</location>
    </subcellularLocation>
</comment>
<evidence type="ECO:0000256" key="9">
    <source>
        <dbReference type="RuleBase" id="RU364134"/>
    </source>
</evidence>
<feature type="compositionally biased region" description="Polar residues" evidence="10">
    <location>
        <begin position="123"/>
        <end position="137"/>
    </location>
</feature>
<evidence type="ECO:0000313" key="13">
    <source>
        <dbReference type="Proteomes" id="UP001186944"/>
    </source>
</evidence>
<evidence type="ECO:0000256" key="5">
    <source>
        <dbReference type="ARBA" id="ARBA00023015"/>
    </source>
</evidence>
<dbReference type="InterPro" id="IPR051139">
    <property type="entry name" value="Mediator_complx_sub13"/>
</dbReference>
<comment type="similarity">
    <text evidence="2 9">Belongs to the Mediator complex subunit 13 family.</text>
</comment>
<comment type="subunit">
    <text evidence="9">Component of the Mediator complex.</text>
</comment>
<feature type="domain" description="Mediator complex subunit Med13 C-terminal" evidence="11">
    <location>
        <begin position="10"/>
        <end position="253"/>
    </location>
</feature>
<evidence type="ECO:0000259" key="11">
    <source>
        <dbReference type="Pfam" id="PF06333"/>
    </source>
</evidence>
<evidence type="ECO:0000256" key="1">
    <source>
        <dbReference type="ARBA" id="ARBA00004123"/>
    </source>
</evidence>
<keyword evidence="5 9" id="KW-0805">Transcription regulation</keyword>
<protein>
    <recommendedName>
        <fullName evidence="3 9">Mediator of RNA polymerase II transcription subunit 13</fullName>
    </recommendedName>
</protein>
<organism evidence="12 13">
    <name type="scientific">Pinctada imbricata</name>
    <name type="common">Atlantic pearl-oyster</name>
    <name type="synonym">Pinctada martensii</name>
    <dbReference type="NCBI Taxonomy" id="66713"/>
    <lineage>
        <taxon>Eukaryota</taxon>
        <taxon>Metazoa</taxon>
        <taxon>Spiralia</taxon>
        <taxon>Lophotrochozoa</taxon>
        <taxon>Mollusca</taxon>
        <taxon>Bivalvia</taxon>
        <taxon>Autobranchia</taxon>
        <taxon>Pteriomorphia</taxon>
        <taxon>Pterioida</taxon>
        <taxon>Pterioidea</taxon>
        <taxon>Pteriidae</taxon>
        <taxon>Pinctada</taxon>
    </lineage>
</organism>
<keyword evidence="4 9" id="KW-0678">Repressor</keyword>
<keyword evidence="8 9" id="KW-0539">Nucleus</keyword>
<evidence type="ECO:0000256" key="8">
    <source>
        <dbReference type="ARBA" id="ARBA00023242"/>
    </source>
</evidence>
<keyword evidence="6 9" id="KW-0010">Activator</keyword>
<evidence type="ECO:0000256" key="3">
    <source>
        <dbReference type="ARBA" id="ARBA00019618"/>
    </source>
</evidence>
<dbReference type="EMBL" id="VSWD01000013">
    <property type="protein sequence ID" value="KAK3084732.1"/>
    <property type="molecule type" value="Genomic_DNA"/>
</dbReference>
<dbReference type="PANTHER" id="PTHR48249">
    <property type="entry name" value="MEDIATOR OF RNA POLYMERASE II TRANSCRIPTION SUBUNIT 13"/>
    <property type="match status" value="1"/>
</dbReference>
<feature type="compositionally biased region" description="Basic and acidic residues" evidence="10">
    <location>
        <begin position="1"/>
        <end position="11"/>
    </location>
</feature>
<feature type="compositionally biased region" description="Polar residues" evidence="10">
    <location>
        <begin position="106"/>
        <end position="115"/>
    </location>
</feature>
<feature type="region of interest" description="Disordered" evidence="10">
    <location>
        <begin position="94"/>
        <end position="149"/>
    </location>
</feature>
<gene>
    <name evidence="12" type="ORF">FSP39_018078</name>
</gene>
<keyword evidence="13" id="KW-1185">Reference proteome</keyword>
<dbReference type="GO" id="GO:0003713">
    <property type="term" value="F:transcription coactivator activity"/>
    <property type="evidence" value="ECO:0007669"/>
    <property type="project" value="TreeGrafter"/>
</dbReference>
<dbReference type="AlphaFoldDB" id="A0AA88XX18"/>
<dbReference type="PANTHER" id="PTHR48249:SF3">
    <property type="entry name" value="MEDIATOR OF RNA POLYMERASE II TRANSCRIPTION SUBUNIT 13"/>
    <property type="match status" value="1"/>
</dbReference>
<name>A0AA88XX18_PINIB</name>
<evidence type="ECO:0000256" key="10">
    <source>
        <dbReference type="SAM" id="MobiDB-lite"/>
    </source>
</evidence>
<dbReference type="GO" id="GO:0016592">
    <property type="term" value="C:mediator complex"/>
    <property type="evidence" value="ECO:0007669"/>
    <property type="project" value="InterPro"/>
</dbReference>
<keyword evidence="7 9" id="KW-0804">Transcription</keyword>
<dbReference type="Pfam" id="PF06333">
    <property type="entry name" value="Med13_C"/>
    <property type="match status" value="1"/>
</dbReference>
<evidence type="ECO:0000313" key="12">
    <source>
        <dbReference type="EMBL" id="KAK3084732.1"/>
    </source>
</evidence>
<evidence type="ECO:0000256" key="2">
    <source>
        <dbReference type="ARBA" id="ARBA00009354"/>
    </source>
</evidence>
<dbReference type="Proteomes" id="UP001186944">
    <property type="component" value="Unassembled WGS sequence"/>
</dbReference>
<evidence type="ECO:0000256" key="4">
    <source>
        <dbReference type="ARBA" id="ARBA00022491"/>
    </source>
</evidence>
<reference evidence="12" key="1">
    <citation type="submission" date="2019-08" db="EMBL/GenBank/DDBJ databases">
        <title>The improved chromosome-level genome for the pearl oyster Pinctada fucata martensii using PacBio sequencing and Hi-C.</title>
        <authorList>
            <person name="Zheng Z."/>
        </authorList>
    </citation>
    <scope>NUCLEOTIDE SEQUENCE</scope>
    <source>
        <strain evidence="12">ZZ-2019</strain>
        <tissue evidence="12">Adductor muscle</tissue>
    </source>
</reference>
<dbReference type="GO" id="GO:0045944">
    <property type="term" value="P:positive regulation of transcription by RNA polymerase II"/>
    <property type="evidence" value="ECO:0007669"/>
    <property type="project" value="TreeGrafter"/>
</dbReference>
<evidence type="ECO:0000256" key="7">
    <source>
        <dbReference type="ARBA" id="ARBA00023163"/>
    </source>
</evidence>
<feature type="region of interest" description="Disordered" evidence="10">
    <location>
        <begin position="1"/>
        <end position="22"/>
    </location>
</feature>
<sequence length="264" mass="29320">MADAIKVEERMSSNCPLQTPRDTSTTHILVFPTSATAQANSNVQAPEKAENDFDTFGLDDFNMDENDDPNGMLSTIHNDLFDSEIGFLEVFQEMTSSPHNGGPIGNLSNPNSPTGESGRHHSSAMNGPSVGKNTQSKDPQDEPPNLNQQPLAMGYYLSTAQPGPLPKWFWSTCPENEYQCPTCLKAALHIHCSSNHDDYYQLKKQSSSHPLDSTLTPDVLRYVLENYNALSWLTFDAVQNNRQSCLPIHFVVLLQMYHALNAFV</sequence>
<feature type="compositionally biased region" description="Polar residues" evidence="10">
    <location>
        <begin position="12"/>
        <end position="22"/>
    </location>
</feature>
<dbReference type="InterPro" id="IPR009401">
    <property type="entry name" value="Med13_C"/>
</dbReference>